<feature type="domain" description="Polymerase nucleotidyl transferase" evidence="10">
    <location>
        <begin position="15"/>
        <end position="86"/>
    </location>
</feature>
<keyword evidence="4" id="KW-0548">Nucleotidyltransferase</keyword>
<gene>
    <name evidence="11" type="ORF">D6858_03225</name>
</gene>
<evidence type="ECO:0000256" key="5">
    <source>
        <dbReference type="ARBA" id="ARBA00022723"/>
    </source>
</evidence>
<keyword evidence="5" id="KW-0479">Metal-binding</keyword>
<evidence type="ECO:0000259" key="10">
    <source>
        <dbReference type="Pfam" id="PF01909"/>
    </source>
</evidence>
<dbReference type="InterPro" id="IPR043519">
    <property type="entry name" value="NT_sf"/>
</dbReference>
<dbReference type="CDD" id="cd05403">
    <property type="entry name" value="NT_KNTase_like"/>
    <property type="match status" value="1"/>
</dbReference>
<dbReference type="GO" id="GO:0046872">
    <property type="term" value="F:metal ion binding"/>
    <property type="evidence" value="ECO:0007669"/>
    <property type="project" value="UniProtKB-KW"/>
</dbReference>
<evidence type="ECO:0000256" key="7">
    <source>
        <dbReference type="ARBA" id="ARBA00022840"/>
    </source>
</evidence>
<evidence type="ECO:0000256" key="2">
    <source>
        <dbReference type="ARBA" id="ARBA00022649"/>
    </source>
</evidence>
<organism evidence="11 12">
    <name type="scientific">Tsuneonella suprasediminis</name>
    <dbReference type="NCBI Taxonomy" id="2306996"/>
    <lineage>
        <taxon>Bacteria</taxon>
        <taxon>Pseudomonadati</taxon>
        <taxon>Pseudomonadota</taxon>
        <taxon>Alphaproteobacteria</taxon>
        <taxon>Sphingomonadales</taxon>
        <taxon>Erythrobacteraceae</taxon>
        <taxon>Tsuneonella</taxon>
    </lineage>
</organism>
<proteinExistence type="inferred from homology"/>
<evidence type="ECO:0000313" key="12">
    <source>
        <dbReference type="Proteomes" id="UP000284322"/>
    </source>
</evidence>
<dbReference type="OrthoDB" id="559450at2"/>
<dbReference type="RefSeq" id="WP_120107100.1">
    <property type="nucleotide sequence ID" value="NZ_RAHJ01000011.1"/>
</dbReference>
<keyword evidence="8" id="KW-0460">Magnesium</keyword>
<dbReference type="GO" id="GO:0005524">
    <property type="term" value="F:ATP binding"/>
    <property type="evidence" value="ECO:0007669"/>
    <property type="project" value="UniProtKB-KW"/>
</dbReference>
<dbReference type="GO" id="GO:0016779">
    <property type="term" value="F:nucleotidyltransferase activity"/>
    <property type="evidence" value="ECO:0007669"/>
    <property type="project" value="UniProtKB-KW"/>
</dbReference>
<evidence type="ECO:0000256" key="4">
    <source>
        <dbReference type="ARBA" id="ARBA00022695"/>
    </source>
</evidence>
<dbReference type="Proteomes" id="UP000284322">
    <property type="component" value="Unassembled WGS sequence"/>
</dbReference>
<evidence type="ECO:0000256" key="1">
    <source>
        <dbReference type="ARBA" id="ARBA00001946"/>
    </source>
</evidence>
<dbReference type="Pfam" id="PF01909">
    <property type="entry name" value="NTP_transf_2"/>
    <property type="match status" value="1"/>
</dbReference>
<dbReference type="AlphaFoldDB" id="A0A419R4Q4"/>
<reference evidence="11 12" key="1">
    <citation type="submission" date="2018-09" db="EMBL/GenBank/DDBJ databases">
        <title>Altererythrobacter sp.Ery1 and Ery12, the genome sequencing of novel strains in genus Alterythrobacter.</title>
        <authorList>
            <person name="Cheng H."/>
            <person name="Wu Y.-H."/>
            <person name="Fang C."/>
            <person name="Xu X.-W."/>
        </authorList>
    </citation>
    <scope>NUCLEOTIDE SEQUENCE [LARGE SCALE GENOMIC DNA]</scope>
    <source>
        <strain evidence="11 12">Ery12</strain>
    </source>
</reference>
<dbReference type="InterPro" id="IPR052038">
    <property type="entry name" value="Type-VII_TA_antitoxin"/>
</dbReference>
<keyword evidence="6" id="KW-0547">Nucleotide-binding</keyword>
<dbReference type="PANTHER" id="PTHR33571">
    <property type="entry name" value="SSL8005 PROTEIN"/>
    <property type="match status" value="1"/>
</dbReference>
<accession>A0A419R4Q4</accession>
<keyword evidence="3" id="KW-0808">Transferase</keyword>
<comment type="similarity">
    <text evidence="9">Belongs to the MntA antitoxin family.</text>
</comment>
<dbReference type="Gene3D" id="3.30.460.10">
    <property type="entry name" value="Beta Polymerase, domain 2"/>
    <property type="match status" value="1"/>
</dbReference>
<dbReference type="PANTHER" id="PTHR33571:SF14">
    <property type="entry name" value="PROTEIN ADENYLYLTRANSFERASE MJ0435-RELATED"/>
    <property type="match status" value="1"/>
</dbReference>
<sequence length="98" mass="11115">MDTQTVISRLRKNKRQLRAAGLREISLFGSTATGKQSDTSDVDLAVRLDDVANLDLFRFAALTEKVRHLLGTPVDIVVEPARNPRIQEQINRDRLRVF</sequence>
<protein>
    <submittedName>
        <fullName evidence="11">DNA polymerase III subunit beta</fullName>
    </submittedName>
</protein>
<dbReference type="EMBL" id="RAHJ01000011">
    <property type="protein sequence ID" value="RJX69918.1"/>
    <property type="molecule type" value="Genomic_DNA"/>
</dbReference>
<evidence type="ECO:0000313" key="11">
    <source>
        <dbReference type="EMBL" id="RJX69918.1"/>
    </source>
</evidence>
<name>A0A419R4Q4_9SPHN</name>
<evidence type="ECO:0000256" key="8">
    <source>
        <dbReference type="ARBA" id="ARBA00022842"/>
    </source>
</evidence>
<comment type="cofactor">
    <cofactor evidence="1">
        <name>Mg(2+)</name>
        <dbReference type="ChEBI" id="CHEBI:18420"/>
    </cofactor>
</comment>
<dbReference type="SUPFAM" id="SSF81301">
    <property type="entry name" value="Nucleotidyltransferase"/>
    <property type="match status" value="1"/>
</dbReference>
<evidence type="ECO:0000256" key="3">
    <source>
        <dbReference type="ARBA" id="ARBA00022679"/>
    </source>
</evidence>
<keyword evidence="2" id="KW-1277">Toxin-antitoxin system</keyword>
<keyword evidence="12" id="KW-1185">Reference proteome</keyword>
<keyword evidence="7" id="KW-0067">ATP-binding</keyword>
<dbReference type="InterPro" id="IPR002934">
    <property type="entry name" value="Polymerase_NTP_transf_dom"/>
</dbReference>
<comment type="caution">
    <text evidence="11">The sequence shown here is derived from an EMBL/GenBank/DDBJ whole genome shotgun (WGS) entry which is preliminary data.</text>
</comment>
<evidence type="ECO:0000256" key="6">
    <source>
        <dbReference type="ARBA" id="ARBA00022741"/>
    </source>
</evidence>
<evidence type="ECO:0000256" key="9">
    <source>
        <dbReference type="ARBA" id="ARBA00038276"/>
    </source>
</evidence>